<dbReference type="AlphaFoldDB" id="A0AAV7F4E9"/>
<protein>
    <submittedName>
        <fullName evidence="2">Uncharacterized protein</fullName>
    </submittedName>
</protein>
<feature type="compositionally biased region" description="Acidic residues" evidence="1">
    <location>
        <begin position="36"/>
        <end position="62"/>
    </location>
</feature>
<evidence type="ECO:0000313" key="3">
    <source>
        <dbReference type="Proteomes" id="UP000825729"/>
    </source>
</evidence>
<keyword evidence="3" id="KW-1185">Reference proteome</keyword>
<comment type="caution">
    <text evidence="2">The sequence shown here is derived from an EMBL/GenBank/DDBJ whole genome shotgun (WGS) entry which is preliminary data.</text>
</comment>
<sequence>MLRAMNSESGAWNESMEDEWKMSWYEGEDEKLKAESDDDDYEAPVPVFEEDELESEQEDELEDDLDISDGFIGNALELLIDVLESRTGRQRAIIFALTFFVVVLPPLM</sequence>
<feature type="region of interest" description="Disordered" evidence="1">
    <location>
        <begin position="29"/>
        <end position="62"/>
    </location>
</feature>
<name>A0AAV7F4E9_ARIFI</name>
<gene>
    <name evidence="2" type="ORF">H6P81_000456</name>
</gene>
<dbReference type="EMBL" id="JAINDJ010000002">
    <property type="protein sequence ID" value="KAG9455948.1"/>
    <property type="molecule type" value="Genomic_DNA"/>
</dbReference>
<dbReference type="Proteomes" id="UP000825729">
    <property type="component" value="Unassembled WGS sequence"/>
</dbReference>
<accession>A0AAV7F4E9</accession>
<evidence type="ECO:0000313" key="2">
    <source>
        <dbReference type="EMBL" id="KAG9455948.1"/>
    </source>
</evidence>
<evidence type="ECO:0000256" key="1">
    <source>
        <dbReference type="SAM" id="MobiDB-lite"/>
    </source>
</evidence>
<reference evidence="2 3" key="1">
    <citation type="submission" date="2021-07" db="EMBL/GenBank/DDBJ databases">
        <title>The Aristolochia fimbriata genome: insights into angiosperm evolution, floral development and chemical biosynthesis.</title>
        <authorList>
            <person name="Jiao Y."/>
        </authorList>
    </citation>
    <scope>NUCLEOTIDE SEQUENCE [LARGE SCALE GENOMIC DNA]</scope>
    <source>
        <strain evidence="2">IBCAS-2021</strain>
        <tissue evidence="2">Leaf</tissue>
    </source>
</reference>
<organism evidence="2 3">
    <name type="scientific">Aristolochia fimbriata</name>
    <name type="common">White veined hardy Dutchman's pipe vine</name>
    <dbReference type="NCBI Taxonomy" id="158543"/>
    <lineage>
        <taxon>Eukaryota</taxon>
        <taxon>Viridiplantae</taxon>
        <taxon>Streptophyta</taxon>
        <taxon>Embryophyta</taxon>
        <taxon>Tracheophyta</taxon>
        <taxon>Spermatophyta</taxon>
        <taxon>Magnoliopsida</taxon>
        <taxon>Magnoliidae</taxon>
        <taxon>Piperales</taxon>
        <taxon>Aristolochiaceae</taxon>
        <taxon>Aristolochia</taxon>
    </lineage>
</organism>
<proteinExistence type="predicted"/>